<feature type="transmembrane region" description="Helical" evidence="9">
    <location>
        <begin position="104"/>
        <end position="123"/>
    </location>
</feature>
<evidence type="ECO:0000256" key="2">
    <source>
        <dbReference type="ARBA" id="ARBA00004141"/>
    </source>
</evidence>
<dbReference type="PANTHER" id="PTHR42829">
    <property type="entry name" value="NADH-UBIQUINONE OXIDOREDUCTASE CHAIN 5"/>
    <property type="match status" value="1"/>
</dbReference>
<geneLocation type="mitochondrion" evidence="11"/>
<keyword evidence="11" id="KW-0496">Mitochondrion</keyword>
<evidence type="ECO:0000256" key="5">
    <source>
        <dbReference type="ARBA" id="ARBA00022989"/>
    </source>
</evidence>
<comment type="subcellular location">
    <subcellularLocation>
        <location evidence="2">Membrane</location>
        <topology evidence="2">Multi-pass membrane protein</topology>
    </subcellularLocation>
</comment>
<evidence type="ECO:0000256" key="4">
    <source>
        <dbReference type="ARBA" id="ARBA00022692"/>
    </source>
</evidence>
<feature type="transmembrane region" description="Helical" evidence="9">
    <location>
        <begin position="255"/>
        <end position="275"/>
    </location>
</feature>
<feature type="transmembrane region" description="Helical" evidence="9">
    <location>
        <begin position="221"/>
        <end position="243"/>
    </location>
</feature>
<evidence type="ECO:0000256" key="8">
    <source>
        <dbReference type="ARBA" id="ARBA00049551"/>
    </source>
</evidence>
<feature type="transmembrane region" description="Helical" evidence="9">
    <location>
        <begin position="135"/>
        <end position="156"/>
    </location>
</feature>
<keyword evidence="4 9" id="KW-0812">Transmembrane</keyword>
<evidence type="ECO:0000259" key="10">
    <source>
        <dbReference type="Pfam" id="PF00361"/>
    </source>
</evidence>
<dbReference type="GO" id="GO:0015990">
    <property type="term" value="P:electron transport coupled proton transport"/>
    <property type="evidence" value="ECO:0007669"/>
    <property type="project" value="TreeGrafter"/>
</dbReference>
<name>H9L999_TRITR</name>
<dbReference type="EC" id="7.1.1.2" evidence="3"/>
<accession>H9L999</accession>
<sequence length="515" mass="58822">MIISVTTCLLNVLCVFLVLSMLKGYISFFTLSANSFIADLSLCQLSKLMMYFNLIVISLSIFIMYFSIFYMSSDLSVHRFTVLMIIFMVSMIIMNSSNSCWTTWVGWEGLGVSSYLLIMFYNNWKANNSAISTILLNRIGDFCLLICMLAFTQVMWWELNNASMSCYLLTLSGIAVLAKSAQIPLHSWLPIAMAAPTPVSSLVHSSTLVVAGTILCIKLNLLYFLPYAGWLCVTGYLTSLYSSLMALYEKDLKKILAYSTMSQIALVMFMVCTNLKELMLMHIINHALVKALLFMSIGVFIIFMFGNQDSRLLCTNESLLPMLTTSIICLVIMCGVMFTSSYYSKEYNLLYPMKEESVVLLINMMIFMSFAYSIRLAYLLFYSFNNNVVNPKTLYPSLYMNILFLPLALSNGWIFMYNYSLPINTTWMDNKNLMLIMPLILLMFFYPWILKQVTNNNDTLYTMLNKSSLTMKNMISNEMKLINLSFNLNTLSFNNSSFILWLLSAPLLVLIMSLM</sequence>
<dbReference type="GO" id="GO:0003954">
    <property type="term" value="F:NADH dehydrogenase activity"/>
    <property type="evidence" value="ECO:0007669"/>
    <property type="project" value="TreeGrafter"/>
</dbReference>
<feature type="transmembrane region" description="Helical" evidence="9">
    <location>
        <begin position="498"/>
        <end position="514"/>
    </location>
</feature>
<dbReference type="InterPro" id="IPR001750">
    <property type="entry name" value="ND/Mrp_TM"/>
</dbReference>
<dbReference type="Pfam" id="PF00361">
    <property type="entry name" value="Proton_antipo_M"/>
    <property type="match status" value="1"/>
</dbReference>
<dbReference type="GeneID" id="12354281"/>
<keyword evidence="6 9" id="KW-0472">Membrane</keyword>
<feature type="transmembrane region" description="Helical" evidence="9">
    <location>
        <begin position="48"/>
        <end position="68"/>
    </location>
</feature>
<dbReference type="InterPro" id="IPR003945">
    <property type="entry name" value="NU5C-like"/>
</dbReference>
<evidence type="ECO:0000256" key="7">
    <source>
        <dbReference type="ARBA" id="ARBA00031027"/>
    </source>
</evidence>
<dbReference type="RefSeq" id="YP_006234119.1">
    <property type="nucleotide sequence ID" value="NC_017750.1"/>
</dbReference>
<dbReference type="PRINTS" id="PR01434">
    <property type="entry name" value="NADHDHGNASE5"/>
</dbReference>
<organism evidence="11">
    <name type="scientific">Trichuris trichiura</name>
    <name type="common">Whipworm</name>
    <name type="synonym">Trichocephalus trichiurus</name>
    <dbReference type="NCBI Taxonomy" id="36087"/>
    <lineage>
        <taxon>Eukaryota</taxon>
        <taxon>Metazoa</taxon>
        <taxon>Ecdysozoa</taxon>
        <taxon>Nematoda</taxon>
        <taxon>Enoplea</taxon>
        <taxon>Dorylaimia</taxon>
        <taxon>Trichinellida</taxon>
        <taxon>Trichuridae</taxon>
        <taxon>Trichuris</taxon>
    </lineage>
</organism>
<evidence type="ECO:0000313" key="11">
    <source>
        <dbReference type="EMBL" id="ADC43773.1"/>
    </source>
</evidence>
<dbReference type="AlphaFoldDB" id="H9L999"/>
<reference evidence="11" key="1">
    <citation type="journal article" date="2012" name="PLoS Negl. Trop. Dis.">
        <title>Clear genetic distinctiveness between human- and pig-derived Trichuris based on analyses of mitochondrial datasets.</title>
        <authorList>
            <person name="Liu G.H."/>
            <person name="Gasser R.B."/>
            <person name="Su A."/>
            <person name="Nejsum P."/>
            <person name="Peng L."/>
            <person name="Lin R.Q."/>
            <person name="Li M.W."/>
            <person name="Xu M.J."/>
            <person name="Zhu X.Q."/>
        </authorList>
    </citation>
    <scope>NUCLEOTIDE SEQUENCE</scope>
</reference>
<feature type="transmembrane region" description="Helical" evidence="9">
    <location>
        <begin position="358"/>
        <end position="378"/>
    </location>
</feature>
<gene>
    <name evidence="11" type="primary">ND5</name>
</gene>
<proteinExistence type="predicted"/>
<dbReference type="CTD" id="4540"/>
<feature type="transmembrane region" description="Helical" evidence="9">
    <location>
        <begin position="80"/>
        <end position="98"/>
    </location>
</feature>
<feature type="transmembrane region" description="Helical" evidence="9">
    <location>
        <begin position="398"/>
        <end position="420"/>
    </location>
</feature>
<feature type="domain" description="NADH:quinone oxidoreductase/Mrp antiporter transmembrane" evidence="10">
    <location>
        <begin position="97"/>
        <end position="362"/>
    </location>
</feature>
<dbReference type="EMBL" id="GU385218">
    <property type="protein sequence ID" value="ADC43773.1"/>
    <property type="molecule type" value="Genomic_DNA"/>
</dbReference>
<evidence type="ECO:0000256" key="3">
    <source>
        <dbReference type="ARBA" id="ARBA00012944"/>
    </source>
</evidence>
<dbReference type="GO" id="GO:0042773">
    <property type="term" value="P:ATP synthesis coupled electron transport"/>
    <property type="evidence" value="ECO:0007669"/>
    <property type="project" value="InterPro"/>
</dbReference>
<dbReference type="GO" id="GO:0008137">
    <property type="term" value="F:NADH dehydrogenase (ubiquinone) activity"/>
    <property type="evidence" value="ECO:0007669"/>
    <property type="project" value="UniProtKB-EC"/>
</dbReference>
<keyword evidence="5 9" id="KW-1133">Transmembrane helix</keyword>
<dbReference type="PANTHER" id="PTHR42829:SF2">
    <property type="entry name" value="NADH-UBIQUINONE OXIDOREDUCTASE CHAIN 5"/>
    <property type="match status" value="1"/>
</dbReference>
<feature type="transmembrane region" description="Helical" evidence="9">
    <location>
        <begin position="432"/>
        <end position="450"/>
    </location>
</feature>
<comment type="function">
    <text evidence="1">Core subunit of the mitochondrial membrane respiratory chain NADH dehydrogenase (Complex I) that is believed to belong to the minimal assembly required for catalysis. Complex I functions in the transfer of electrons from NADH to the respiratory chain. The immediate electron acceptor for the enzyme is believed to be ubiquinone.</text>
</comment>
<protein>
    <recommendedName>
        <fullName evidence="3">NADH:ubiquinone reductase (H(+)-translocating)</fullName>
        <ecNumber evidence="3">7.1.1.2</ecNumber>
    </recommendedName>
    <alternativeName>
        <fullName evidence="7">NADH dehydrogenase subunit 5</fullName>
    </alternativeName>
</protein>
<evidence type="ECO:0000256" key="6">
    <source>
        <dbReference type="ARBA" id="ARBA00023136"/>
    </source>
</evidence>
<evidence type="ECO:0000256" key="1">
    <source>
        <dbReference type="ARBA" id="ARBA00003257"/>
    </source>
</evidence>
<dbReference type="GO" id="GO:0016020">
    <property type="term" value="C:membrane"/>
    <property type="evidence" value="ECO:0007669"/>
    <property type="project" value="UniProtKB-SubCell"/>
</dbReference>
<feature type="transmembrane region" description="Helical" evidence="9">
    <location>
        <begin position="318"/>
        <end position="338"/>
    </location>
</feature>
<feature type="transmembrane region" description="Helical" evidence="9">
    <location>
        <begin position="287"/>
        <end position="306"/>
    </location>
</feature>
<evidence type="ECO:0000256" key="9">
    <source>
        <dbReference type="SAM" id="Phobius"/>
    </source>
</evidence>
<comment type="catalytic activity">
    <reaction evidence="8">
        <text>a ubiquinone + NADH + 5 H(+)(in) = a ubiquinol + NAD(+) + 4 H(+)(out)</text>
        <dbReference type="Rhea" id="RHEA:29091"/>
        <dbReference type="Rhea" id="RHEA-COMP:9565"/>
        <dbReference type="Rhea" id="RHEA-COMP:9566"/>
        <dbReference type="ChEBI" id="CHEBI:15378"/>
        <dbReference type="ChEBI" id="CHEBI:16389"/>
        <dbReference type="ChEBI" id="CHEBI:17976"/>
        <dbReference type="ChEBI" id="CHEBI:57540"/>
        <dbReference type="ChEBI" id="CHEBI:57945"/>
        <dbReference type="EC" id="7.1.1.2"/>
    </reaction>
</comment>